<name>A0AAE3VE15_9BACT</name>
<evidence type="ECO:0000256" key="3">
    <source>
        <dbReference type="ARBA" id="ARBA00022741"/>
    </source>
</evidence>
<dbReference type="InterPro" id="IPR013750">
    <property type="entry name" value="GHMP_kinase_C_dom"/>
</dbReference>
<dbReference type="EMBL" id="JAUSVL010000001">
    <property type="protein sequence ID" value="MDQ0288770.1"/>
    <property type="molecule type" value="Genomic_DNA"/>
</dbReference>
<comment type="similarity">
    <text evidence="1">Belongs to the GHMP kinase family. GalK subfamily.</text>
</comment>
<dbReference type="GO" id="GO:0033858">
    <property type="term" value="F:N-acetylgalactosamine kinase activity"/>
    <property type="evidence" value="ECO:0007669"/>
    <property type="project" value="UniProtKB-EC"/>
</dbReference>
<dbReference type="InterPro" id="IPR029044">
    <property type="entry name" value="Nucleotide-diphossugar_trans"/>
</dbReference>
<dbReference type="InterPro" id="IPR000705">
    <property type="entry name" value="Galactokinase"/>
</dbReference>
<comment type="caution">
    <text evidence="10">The sequence shown here is derived from an EMBL/GenBank/DDBJ whole genome shotgun (WGS) entry which is preliminary data.</text>
</comment>
<dbReference type="PANTHER" id="PTHR10457">
    <property type="entry name" value="MEVALONATE KINASE/GALACTOKINASE"/>
    <property type="match status" value="1"/>
</dbReference>
<dbReference type="InterPro" id="IPR006203">
    <property type="entry name" value="GHMP_knse_ATP-bd_CS"/>
</dbReference>
<evidence type="ECO:0000259" key="6">
    <source>
        <dbReference type="Pfam" id="PF00288"/>
    </source>
</evidence>
<keyword evidence="4 10" id="KW-0418">Kinase</keyword>
<feature type="domain" description="MobA-like NTP transferase" evidence="9">
    <location>
        <begin position="10"/>
        <end position="162"/>
    </location>
</feature>
<evidence type="ECO:0000259" key="7">
    <source>
        <dbReference type="Pfam" id="PF08544"/>
    </source>
</evidence>
<evidence type="ECO:0000313" key="11">
    <source>
        <dbReference type="Proteomes" id="UP001238163"/>
    </source>
</evidence>
<evidence type="ECO:0000256" key="4">
    <source>
        <dbReference type="ARBA" id="ARBA00022777"/>
    </source>
</evidence>
<dbReference type="Gene3D" id="3.30.70.3170">
    <property type="match status" value="1"/>
</dbReference>
<dbReference type="Gene3D" id="3.30.70.890">
    <property type="entry name" value="GHMP kinase, C-terminal domain"/>
    <property type="match status" value="1"/>
</dbReference>
<organism evidence="10 11">
    <name type="scientific">Oligosphaera ethanolica</name>
    <dbReference type="NCBI Taxonomy" id="760260"/>
    <lineage>
        <taxon>Bacteria</taxon>
        <taxon>Pseudomonadati</taxon>
        <taxon>Lentisphaerota</taxon>
        <taxon>Oligosphaeria</taxon>
        <taxon>Oligosphaerales</taxon>
        <taxon>Oligosphaeraceae</taxon>
        <taxon>Oligosphaera</taxon>
    </lineage>
</organism>
<evidence type="ECO:0000256" key="5">
    <source>
        <dbReference type="ARBA" id="ARBA00022840"/>
    </source>
</evidence>
<dbReference type="InterPro" id="IPR036554">
    <property type="entry name" value="GHMP_kinase_C_sf"/>
</dbReference>
<dbReference type="AlphaFoldDB" id="A0AAE3VE15"/>
<dbReference type="InterPro" id="IPR006204">
    <property type="entry name" value="GHMP_kinase_N_dom"/>
</dbReference>
<evidence type="ECO:0000256" key="1">
    <source>
        <dbReference type="ARBA" id="ARBA00006566"/>
    </source>
</evidence>
<dbReference type="Pfam" id="PF10509">
    <property type="entry name" value="GalKase_gal_bdg"/>
    <property type="match status" value="1"/>
</dbReference>
<dbReference type="GO" id="GO:0005829">
    <property type="term" value="C:cytosol"/>
    <property type="evidence" value="ECO:0007669"/>
    <property type="project" value="TreeGrafter"/>
</dbReference>
<dbReference type="Pfam" id="PF00288">
    <property type="entry name" value="GHMP_kinases_N"/>
    <property type="match status" value="1"/>
</dbReference>
<evidence type="ECO:0000313" key="10">
    <source>
        <dbReference type="EMBL" id="MDQ0288770.1"/>
    </source>
</evidence>
<dbReference type="RefSeq" id="WP_307260104.1">
    <property type="nucleotide sequence ID" value="NZ_JAUSVL010000001.1"/>
</dbReference>
<gene>
    <name evidence="10" type="ORF">J3R75_000877</name>
</gene>
<dbReference type="Proteomes" id="UP001238163">
    <property type="component" value="Unassembled WGS sequence"/>
</dbReference>
<dbReference type="SUPFAM" id="SSF53448">
    <property type="entry name" value="Nucleotide-diphospho-sugar transferases"/>
    <property type="match status" value="1"/>
</dbReference>
<dbReference type="PANTHER" id="PTHR10457:SF7">
    <property type="entry name" value="GALACTOKINASE-RELATED"/>
    <property type="match status" value="1"/>
</dbReference>
<dbReference type="EC" id="2.7.1.157" evidence="10"/>
<dbReference type="PROSITE" id="PS00627">
    <property type="entry name" value="GHMP_KINASES_ATP"/>
    <property type="match status" value="1"/>
</dbReference>
<dbReference type="PRINTS" id="PR00473">
    <property type="entry name" value="GALCTOKINASE"/>
</dbReference>
<feature type="domain" description="Galactokinase N-terminal" evidence="8">
    <location>
        <begin position="410"/>
        <end position="450"/>
    </location>
</feature>
<evidence type="ECO:0000259" key="9">
    <source>
        <dbReference type="Pfam" id="PF12804"/>
    </source>
</evidence>
<dbReference type="GO" id="GO:0004335">
    <property type="term" value="F:galactokinase activity"/>
    <property type="evidence" value="ECO:0007669"/>
    <property type="project" value="InterPro"/>
</dbReference>
<dbReference type="InterPro" id="IPR020568">
    <property type="entry name" value="Ribosomal_Su5_D2-typ_SF"/>
</dbReference>
<dbReference type="InterPro" id="IPR025877">
    <property type="entry name" value="MobA-like_NTP_Trfase"/>
</dbReference>
<dbReference type="InterPro" id="IPR014721">
    <property type="entry name" value="Ribsml_uS5_D2-typ_fold_subgr"/>
</dbReference>
<keyword evidence="2 10" id="KW-0808">Transferase</keyword>
<keyword evidence="11" id="KW-1185">Reference proteome</keyword>
<reference evidence="10" key="1">
    <citation type="submission" date="2023-07" db="EMBL/GenBank/DDBJ databases">
        <title>Genomic Encyclopedia of Type Strains, Phase IV (KMG-IV): sequencing the most valuable type-strain genomes for metagenomic binning, comparative biology and taxonomic classification.</title>
        <authorList>
            <person name="Goeker M."/>
        </authorList>
    </citation>
    <scope>NUCLEOTIDE SEQUENCE</scope>
    <source>
        <strain evidence="10">DSM 24202</strain>
    </source>
</reference>
<protein>
    <submittedName>
        <fullName evidence="10">N-acetylgalactosamine kinase</fullName>
        <ecNumber evidence="10">2.7.1.157</ecNumber>
    </submittedName>
</protein>
<dbReference type="Gene3D" id="1.20.1440.340">
    <property type="match status" value="1"/>
</dbReference>
<dbReference type="SUPFAM" id="SSF54211">
    <property type="entry name" value="Ribosomal protein S5 domain 2-like"/>
    <property type="match status" value="1"/>
</dbReference>
<dbReference type="Pfam" id="PF12804">
    <property type="entry name" value="NTP_transf_3"/>
    <property type="match status" value="1"/>
</dbReference>
<dbReference type="Gene3D" id="3.90.550.10">
    <property type="entry name" value="Spore Coat Polysaccharide Biosynthesis Protein SpsA, Chain A"/>
    <property type="match status" value="2"/>
</dbReference>
<dbReference type="Gene3D" id="3.30.230.10">
    <property type="match status" value="1"/>
</dbReference>
<keyword evidence="3" id="KW-0547">Nucleotide-binding</keyword>
<dbReference type="PRINTS" id="PR00959">
    <property type="entry name" value="MEVGALKINASE"/>
</dbReference>
<feature type="domain" description="GHMP kinase N-terminal" evidence="6">
    <location>
        <begin position="508"/>
        <end position="595"/>
    </location>
</feature>
<proteinExistence type="inferred from homology"/>
<evidence type="ECO:0000259" key="8">
    <source>
        <dbReference type="Pfam" id="PF10509"/>
    </source>
</evidence>
<dbReference type="Pfam" id="PF08544">
    <property type="entry name" value="GHMP_kinases_C"/>
    <property type="match status" value="1"/>
</dbReference>
<dbReference type="SUPFAM" id="SSF55060">
    <property type="entry name" value="GHMP Kinase, C-terminal domain"/>
    <property type="match status" value="1"/>
</dbReference>
<sequence length="901" mass="98365">MATSTIDLSIILAAGKGSRMGSTDKHKVCFPVDGVPAVCRALDCYERCGIPRHLVVVGTLAQQVMETVSQRHCNVSYAFQTVANGTAGAVKTALAADPSLPSSTRLLLAAGDRLLAPSIVDSLTDLFDRTRCDITILCTTTRPNTGAGRVVLDDEQNAVAILEMADIRQRRAYALLRELAAAEKLPPTEEIRSLLASTFRSDNEDKLAKAFPELWPALRARKPITASELLALVPEQLGYFSLQTRAGRPLCLTPDEAEALPHSNTSVYVTTRGVLANAMAKLSNHNAQQEEYLSDLVAITAATGGRAKVLLAADPNDVLGFNNPAELLEVENTLRTRQQAARHNLLPDDEFRPLGDWLALFSAQSKQELLQNCLDTVYGTNPETISRQRALYLPLLQFAQQQLGEQADAERLAIVRAPGRLNVMGRHVDHQGGHCNLMTISYETIMAVRPRGDDVVRIFNLDEKNYRPCQFSLGKLIAELPWTDWHSLVASPELKKLIGEYGVDWSHYIQAAFLRLQKQFPQSLLRGVDIFVSGNIPPAAGLSSSSSLVVGAASAAVRINGLDCRPAELVSLCGEGEWYVGTRGGSADHAAVMLGQRDAVVKVRFFDFGVEDIVPFPADLSMLVCDSGLKACKANGAKDQFNHRIACYRLAFRIICRQFPQYRHLLHHLRDVNARTLGVPPAWIYRILLCLPEQATRADIARLLPGTDLSAFWAGHQGLGENTSYPLRGVAMFGLAEAERSRTYADLLRKGDVDEIGRLMRCSHDGDRVVSFDQNGVARPYSSPVDNSSLLRLMDDLSSGEPERVMAAQLRYQPGAYACSLAAIDEMVDIAQSVPGVYGAQLAGAGLGGCMMILARRDAVENVKREMISRYYAPRQLPPAILVCHPIAGAGLFPGPRQNTP</sequence>
<dbReference type="GO" id="GO:0005524">
    <property type="term" value="F:ATP binding"/>
    <property type="evidence" value="ECO:0007669"/>
    <property type="project" value="UniProtKB-KW"/>
</dbReference>
<accession>A0AAE3VE15</accession>
<dbReference type="InterPro" id="IPR019539">
    <property type="entry name" value="GalKase_N"/>
</dbReference>
<dbReference type="GO" id="GO:0016779">
    <property type="term" value="F:nucleotidyltransferase activity"/>
    <property type="evidence" value="ECO:0007669"/>
    <property type="project" value="UniProtKB-ARBA"/>
</dbReference>
<evidence type="ECO:0000256" key="2">
    <source>
        <dbReference type="ARBA" id="ARBA00022679"/>
    </source>
</evidence>
<keyword evidence="5" id="KW-0067">ATP-binding</keyword>
<feature type="domain" description="GHMP kinase C-terminal" evidence="7">
    <location>
        <begin position="806"/>
        <end position="872"/>
    </location>
</feature>
<dbReference type="GO" id="GO:0006012">
    <property type="term" value="P:galactose metabolic process"/>
    <property type="evidence" value="ECO:0007669"/>
    <property type="project" value="InterPro"/>
</dbReference>